<sequence>MAAVLLAVVAWLADRRRRNRSDPDAVGFMPWTTLFFWGAFVAFLMLVMAWQLQ</sequence>
<feature type="transmembrane region" description="Helical" evidence="1">
    <location>
        <begin position="28"/>
        <end position="50"/>
    </location>
</feature>
<name>A0ABU8RQS6_9SPHN</name>
<organism evidence="2 3">
    <name type="scientific">Novosphingobium anseongense</name>
    <dbReference type="NCBI Taxonomy" id="3133436"/>
    <lineage>
        <taxon>Bacteria</taxon>
        <taxon>Pseudomonadati</taxon>
        <taxon>Pseudomonadota</taxon>
        <taxon>Alphaproteobacteria</taxon>
        <taxon>Sphingomonadales</taxon>
        <taxon>Sphingomonadaceae</taxon>
        <taxon>Novosphingobium</taxon>
    </lineage>
</organism>
<reference evidence="2 3" key="1">
    <citation type="submission" date="2024-03" db="EMBL/GenBank/DDBJ databases">
        <authorList>
            <person name="Jo J.-H."/>
        </authorList>
    </citation>
    <scope>NUCLEOTIDE SEQUENCE [LARGE SCALE GENOMIC DNA]</scope>
    <source>
        <strain evidence="2 3">PS1R-30</strain>
    </source>
</reference>
<proteinExistence type="predicted"/>
<keyword evidence="1" id="KW-1133">Transmembrane helix</keyword>
<evidence type="ECO:0000313" key="3">
    <source>
        <dbReference type="Proteomes" id="UP001361239"/>
    </source>
</evidence>
<evidence type="ECO:0000313" key="2">
    <source>
        <dbReference type="EMBL" id="MEJ5975448.1"/>
    </source>
</evidence>
<evidence type="ECO:0008006" key="4">
    <source>
        <dbReference type="Google" id="ProtNLM"/>
    </source>
</evidence>
<keyword evidence="3" id="KW-1185">Reference proteome</keyword>
<dbReference type="RefSeq" id="WP_339585397.1">
    <property type="nucleotide sequence ID" value="NZ_JBBHJZ010000001.1"/>
</dbReference>
<dbReference type="EMBL" id="JBBHJZ010000001">
    <property type="protein sequence ID" value="MEJ5975448.1"/>
    <property type="molecule type" value="Genomic_DNA"/>
</dbReference>
<evidence type="ECO:0000256" key="1">
    <source>
        <dbReference type="SAM" id="Phobius"/>
    </source>
</evidence>
<dbReference type="Proteomes" id="UP001361239">
    <property type="component" value="Unassembled WGS sequence"/>
</dbReference>
<accession>A0ABU8RQS6</accession>
<keyword evidence="1" id="KW-0812">Transmembrane</keyword>
<comment type="caution">
    <text evidence="2">The sequence shown here is derived from an EMBL/GenBank/DDBJ whole genome shotgun (WGS) entry which is preliminary data.</text>
</comment>
<protein>
    <recommendedName>
        <fullName evidence="4">Tryptophan-rich sensory protein</fullName>
    </recommendedName>
</protein>
<keyword evidence="1" id="KW-0472">Membrane</keyword>
<gene>
    <name evidence="2" type="ORF">WG901_02280</name>
</gene>